<dbReference type="InterPro" id="IPR000994">
    <property type="entry name" value="Pept_M24"/>
</dbReference>
<dbReference type="InterPro" id="IPR000587">
    <property type="entry name" value="Creatinase_N"/>
</dbReference>
<dbReference type="InterPro" id="IPR050659">
    <property type="entry name" value="Peptidase_M24B"/>
</dbReference>
<sequence>MKQNRVNAVLKNMESMNLSQILITDPLAIFYLTGRMIKPFERFYALYLNQNGNHKIFINQLETVPEDLGVEKVRFTDSDPYLDLVIKAIDCKEPLGIDKNMAARFLLPLIDRKAASGFVNASLALDQARAVKDTQEQELMRKASKLNDMAMTEITRFFKEGVTETELAEQLKKIYRDLGADGLSFEPLFAFGENAASGHHWPDQTKLKAGDCIVADIGCTWEGYCSDMTRTYFYKEVTNRQQEVYNLVLKANEEAEKAVAPGVSLSSLDQIARGIITEQGYGAAFTHRLGHFIGLEAHEFGDVSSASTGQAVAGNIFSIEPGVYLEKDMGVRIEDLVLVTEQGYERLNHLSKDLTVVE</sequence>
<comment type="caution">
    <text evidence="3">The sequence shown here is derived from an EMBL/GenBank/DDBJ whole genome shotgun (WGS) entry which is preliminary data.</text>
</comment>
<dbReference type="AlphaFoldDB" id="A0A391P0R2"/>
<dbReference type="EMBL" id="BHGK01000001">
    <property type="protein sequence ID" value="GCA67201.1"/>
    <property type="molecule type" value="Genomic_DNA"/>
</dbReference>
<dbReference type="Proteomes" id="UP000265643">
    <property type="component" value="Unassembled WGS sequence"/>
</dbReference>
<dbReference type="PANTHER" id="PTHR46112">
    <property type="entry name" value="AMINOPEPTIDASE"/>
    <property type="match status" value="1"/>
</dbReference>
<evidence type="ECO:0000259" key="1">
    <source>
        <dbReference type="Pfam" id="PF00557"/>
    </source>
</evidence>
<feature type="domain" description="Creatinase N-terminal" evidence="2">
    <location>
        <begin position="5"/>
        <end position="131"/>
    </location>
</feature>
<name>A0A391P0R2_9FIRM</name>
<dbReference type="Pfam" id="PF01321">
    <property type="entry name" value="Creatinase_N"/>
    <property type="match status" value="1"/>
</dbReference>
<evidence type="ECO:0000259" key="2">
    <source>
        <dbReference type="Pfam" id="PF01321"/>
    </source>
</evidence>
<organism evidence="3 4">
    <name type="scientific">Mediterraneibacter butyricigenes</name>
    <dbReference type="NCBI Taxonomy" id="2316025"/>
    <lineage>
        <taxon>Bacteria</taxon>
        <taxon>Bacillati</taxon>
        <taxon>Bacillota</taxon>
        <taxon>Clostridia</taxon>
        <taxon>Lachnospirales</taxon>
        <taxon>Lachnospiraceae</taxon>
        <taxon>Mediterraneibacter</taxon>
    </lineage>
</organism>
<proteinExistence type="predicted"/>
<protein>
    <submittedName>
        <fullName evidence="3">Proline dipeptidase</fullName>
    </submittedName>
</protein>
<feature type="domain" description="Peptidase M24" evidence="1">
    <location>
        <begin position="138"/>
        <end position="341"/>
    </location>
</feature>
<reference evidence="4" key="1">
    <citation type="submission" date="2018-09" db="EMBL/GenBank/DDBJ databases">
        <title>Draft Genome Sequence of Mediterraneibacter sp. KCTC 15684.</title>
        <authorList>
            <person name="Kim J.S."/>
            <person name="Han K.I."/>
            <person name="Suh M.K."/>
            <person name="Lee K.C."/>
            <person name="Eom M.K."/>
            <person name="Lee J.H."/>
            <person name="Park S.H."/>
            <person name="Kang S.W."/>
            <person name="Park J.E."/>
            <person name="Oh B.S."/>
            <person name="Yu S.Y."/>
            <person name="Choi S.H."/>
            <person name="Lee D.H."/>
            <person name="Yoon H."/>
            <person name="Kim B."/>
            <person name="Yang S.J."/>
            <person name="Lee J.S."/>
        </authorList>
    </citation>
    <scope>NUCLEOTIDE SEQUENCE [LARGE SCALE GENOMIC DNA]</scope>
    <source>
        <strain evidence="4">KCTC 15684</strain>
    </source>
</reference>
<dbReference type="InterPro" id="IPR029149">
    <property type="entry name" value="Creatin/AminoP/Spt16_N"/>
</dbReference>
<dbReference type="CDD" id="cd01092">
    <property type="entry name" value="APP-like"/>
    <property type="match status" value="1"/>
</dbReference>
<gene>
    <name evidence="3" type="ORF">KGMB01110_16370</name>
</gene>
<evidence type="ECO:0000313" key="3">
    <source>
        <dbReference type="EMBL" id="GCA67201.1"/>
    </source>
</evidence>
<dbReference type="Pfam" id="PF00557">
    <property type="entry name" value="Peptidase_M24"/>
    <property type="match status" value="1"/>
</dbReference>
<evidence type="ECO:0000313" key="4">
    <source>
        <dbReference type="Proteomes" id="UP000265643"/>
    </source>
</evidence>
<keyword evidence="4" id="KW-1185">Reference proteome</keyword>
<dbReference type="InterPro" id="IPR036005">
    <property type="entry name" value="Creatinase/aminopeptidase-like"/>
</dbReference>
<dbReference type="SUPFAM" id="SSF53092">
    <property type="entry name" value="Creatinase/prolidase N-terminal domain"/>
    <property type="match status" value="1"/>
</dbReference>
<dbReference type="PANTHER" id="PTHR46112:SF3">
    <property type="entry name" value="AMINOPEPTIDASE YPDF"/>
    <property type="match status" value="1"/>
</dbReference>
<accession>A0A391P0R2</accession>
<dbReference type="SUPFAM" id="SSF55920">
    <property type="entry name" value="Creatinase/aminopeptidase"/>
    <property type="match status" value="1"/>
</dbReference>
<dbReference type="Gene3D" id="3.40.350.10">
    <property type="entry name" value="Creatinase/prolidase N-terminal domain"/>
    <property type="match status" value="1"/>
</dbReference>
<dbReference type="Gene3D" id="3.90.230.10">
    <property type="entry name" value="Creatinase/methionine aminopeptidase superfamily"/>
    <property type="match status" value="1"/>
</dbReference>
<dbReference type="RefSeq" id="WP_119298011.1">
    <property type="nucleotide sequence ID" value="NZ_BHGK01000001.1"/>
</dbReference>